<evidence type="ECO:0000313" key="3">
    <source>
        <dbReference type="Proteomes" id="UP001501710"/>
    </source>
</evidence>
<feature type="region of interest" description="Disordered" evidence="1">
    <location>
        <begin position="1"/>
        <end position="23"/>
    </location>
</feature>
<organism evidence="2 3">
    <name type="scientific">Actinomadura meridiana</name>
    <dbReference type="NCBI Taxonomy" id="559626"/>
    <lineage>
        <taxon>Bacteria</taxon>
        <taxon>Bacillati</taxon>
        <taxon>Actinomycetota</taxon>
        <taxon>Actinomycetes</taxon>
        <taxon>Streptosporangiales</taxon>
        <taxon>Thermomonosporaceae</taxon>
        <taxon>Actinomadura</taxon>
    </lineage>
</organism>
<comment type="caution">
    <text evidence="2">The sequence shown here is derived from an EMBL/GenBank/DDBJ whole genome shotgun (WGS) entry which is preliminary data.</text>
</comment>
<keyword evidence="3" id="KW-1185">Reference proteome</keyword>
<dbReference type="EMBL" id="BAABAS010000006">
    <property type="protein sequence ID" value="GAA4232638.1"/>
    <property type="molecule type" value="Genomic_DNA"/>
</dbReference>
<reference evidence="3" key="1">
    <citation type="journal article" date="2019" name="Int. J. Syst. Evol. Microbiol.">
        <title>The Global Catalogue of Microorganisms (GCM) 10K type strain sequencing project: providing services to taxonomists for standard genome sequencing and annotation.</title>
        <authorList>
            <consortium name="The Broad Institute Genomics Platform"/>
            <consortium name="The Broad Institute Genome Sequencing Center for Infectious Disease"/>
            <person name="Wu L."/>
            <person name="Ma J."/>
        </authorList>
    </citation>
    <scope>NUCLEOTIDE SEQUENCE [LARGE SCALE GENOMIC DNA]</scope>
    <source>
        <strain evidence="3">JCM 17440</strain>
    </source>
</reference>
<dbReference type="Proteomes" id="UP001501710">
    <property type="component" value="Unassembled WGS sequence"/>
</dbReference>
<protein>
    <submittedName>
        <fullName evidence="2">Uncharacterized protein</fullName>
    </submittedName>
</protein>
<sequence>MNLPPLPERPPNRLEPALELEEERETAWITELRLWERGEERFPELLRGLSRLEGATGETGDRRSGSPSTNPLSRREPPTPQADIVAFPPHPFVASTELVQSPTGQRPQ</sequence>
<evidence type="ECO:0000313" key="2">
    <source>
        <dbReference type="EMBL" id="GAA4232638.1"/>
    </source>
</evidence>
<feature type="region of interest" description="Disordered" evidence="1">
    <location>
        <begin position="48"/>
        <end position="87"/>
    </location>
</feature>
<proteinExistence type="predicted"/>
<evidence type="ECO:0000256" key="1">
    <source>
        <dbReference type="SAM" id="MobiDB-lite"/>
    </source>
</evidence>
<accession>A0ABP8C2M1</accession>
<gene>
    <name evidence="2" type="ORF">GCM10022254_33080</name>
</gene>
<name>A0ABP8C2M1_9ACTN</name>
<dbReference type="RefSeq" id="WP_344897080.1">
    <property type="nucleotide sequence ID" value="NZ_BAABAS010000006.1"/>
</dbReference>